<dbReference type="SUPFAM" id="SSF46906">
    <property type="entry name" value="Ribosomal protein L11, C-terminal domain"/>
    <property type="match status" value="1"/>
</dbReference>
<dbReference type="Gene3D" id="3.30.1550.10">
    <property type="entry name" value="Ribosomal protein L11/L12, N-terminal domain"/>
    <property type="match status" value="1"/>
</dbReference>
<dbReference type="GO" id="GO:0022625">
    <property type="term" value="C:cytosolic large ribosomal subunit"/>
    <property type="evidence" value="ECO:0007669"/>
    <property type="project" value="TreeGrafter"/>
</dbReference>
<dbReference type="GO" id="GO:0003735">
    <property type="term" value="F:structural constituent of ribosome"/>
    <property type="evidence" value="ECO:0007669"/>
    <property type="project" value="InterPro"/>
</dbReference>
<evidence type="ECO:0000256" key="1">
    <source>
        <dbReference type="ARBA" id="ARBA00010537"/>
    </source>
</evidence>
<dbReference type="GO" id="GO:0070180">
    <property type="term" value="F:large ribosomal subunit rRNA binding"/>
    <property type="evidence" value="ECO:0007669"/>
    <property type="project" value="TreeGrafter"/>
</dbReference>
<accession>A0A6V3RY70</accession>
<dbReference type="Pfam" id="PF03946">
    <property type="entry name" value="Ribosomal_L11_N"/>
    <property type="match status" value="1"/>
</dbReference>
<dbReference type="InterPro" id="IPR020785">
    <property type="entry name" value="Ribosomal_uL11_CS"/>
</dbReference>
<dbReference type="EMBL" id="HBIV01040142">
    <property type="protein sequence ID" value="CAE0676646.1"/>
    <property type="molecule type" value="Transcribed_RNA"/>
</dbReference>
<dbReference type="SUPFAM" id="SSF54747">
    <property type="entry name" value="Ribosomal L11/L12e N-terminal domain"/>
    <property type="match status" value="1"/>
</dbReference>
<dbReference type="HAMAP" id="MF_00736">
    <property type="entry name" value="Ribosomal_uL11"/>
    <property type="match status" value="1"/>
</dbReference>
<protein>
    <recommendedName>
        <fullName evidence="8">Ribosomal protein L11 C-terminal domain-containing protein</fullName>
    </recommendedName>
</protein>
<name>A0A6V3RY70_9EUKA</name>
<keyword evidence="3 4" id="KW-0687">Ribonucleoprotein</keyword>
<dbReference type="InterPro" id="IPR020784">
    <property type="entry name" value="Ribosomal_uL11_N"/>
</dbReference>
<evidence type="ECO:0000313" key="7">
    <source>
        <dbReference type="EMBL" id="CAE0676646.1"/>
    </source>
</evidence>
<dbReference type="PANTHER" id="PTHR11661">
    <property type="entry name" value="60S RIBOSOMAL PROTEIN L12"/>
    <property type="match status" value="1"/>
</dbReference>
<proteinExistence type="inferred from homology"/>
<dbReference type="GO" id="GO:0006412">
    <property type="term" value="P:translation"/>
    <property type="evidence" value="ECO:0007669"/>
    <property type="project" value="InterPro"/>
</dbReference>
<dbReference type="PROSITE" id="PS00359">
    <property type="entry name" value="RIBOSOMAL_L11"/>
    <property type="match status" value="1"/>
</dbReference>
<feature type="domain" description="Large ribosomal subunit protein uL11 C-terminal" evidence="5">
    <location>
        <begin position="74"/>
        <end position="143"/>
    </location>
</feature>
<dbReference type="InterPro" id="IPR000911">
    <property type="entry name" value="Ribosomal_uL11"/>
</dbReference>
<dbReference type="InterPro" id="IPR036796">
    <property type="entry name" value="Ribosomal_uL11_N_sf"/>
</dbReference>
<dbReference type="Gene3D" id="1.10.10.250">
    <property type="entry name" value="Ribosomal protein L11, C-terminal domain"/>
    <property type="match status" value="1"/>
</dbReference>
<comment type="similarity">
    <text evidence="1 4">Belongs to the universal ribosomal protein uL11 family.</text>
</comment>
<keyword evidence="2 4" id="KW-0689">Ribosomal protein</keyword>
<evidence type="ECO:0000259" key="6">
    <source>
        <dbReference type="Pfam" id="PF03946"/>
    </source>
</evidence>
<dbReference type="InterPro" id="IPR020783">
    <property type="entry name" value="Ribosomal_uL11_C"/>
</dbReference>
<gene>
    <name evidence="7" type="ORF">LGLO00237_LOCUS28424</name>
</gene>
<dbReference type="PANTHER" id="PTHR11661:SF2">
    <property type="entry name" value="LARGE RIBOSOMAL SUBUNIT PROTEIN UL11"/>
    <property type="match status" value="1"/>
</dbReference>
<evidence type="ECO:0000256" key="3">
    <source>
        <dbReference type="ARBA" id="ARBA00023274"/>
    </source>
</evidence>
<dbReference type="SMART" id="SM00649">
    <property type="entry name" value="RL11"/>
    <property type="match status" value="1"/>
</dbReference>
<reference evidence="7" key="1">
    <citation type="submission" date="2021-01" db="EMBL/GenBank/DDBJ databases">
        <authorList>
            <person name="Corre E."/>
            <person name="Pelletier E."/>
            <person name="Niang G."/>
            <person name="Scheremetjew M."/>
            <person name="Finn R."/>
            <person name="Kale V."/>
            <person name="Holt S."/>
            <person name="Cochrane G."/>
            <person name="Meng A."/>
            <person name="Brown T."/>
            <person name="Cohen L."/>
        </authorList>
    </citation>
    <scope>NUCLEOTIDE SEQUENCE</scope>
    <source>
        <strain evidence="7">CCCM811</strain>
    </source>
</reference>
<organism evidence="7">
    <name type="scientific">Lotharella globosa</name>
    <dbReference type="NCBI Taxonomy" id="91324"/>
    <lineage>
        <taxon>Eukaryota</taxon>
        <taxon>Sar</taxon>
        <taxon>Rhizaria</taxon>
        <taxon>Cercozoa</taxon>
        <taxon>Chlorarachniophyceae</taxon>
        <taxon>Lotharella</taxon>
    </lineage>
</organism>
<feature type="domain" description="Large ribosomal subunit protein uL11 N-terminal" evidence="6">
    <location>
        <begin position="13"/>
        <end position="69"/>
    </location>
</feature>
<dbReference type="FunFam" id="1.10.10.250:FF:000002">
    <property type="entry name" value="60S ribosomal protein L12"/>
    <property type="match status" value="1"/>
</dbReference>
<dbReference type="FunFam" id="3.30.1550.10:FF:000002">
    <property type="entry name" value="60S ribosomal protein L12"/>
    <property type="match status" value="1"/>
</dbReference>
<dbReference type="InterPro" id="IPR036769">
    <property type="entry name" value="Ribosomal_uL11_C_sf"/>
</dbReference>
<evidence type="ECO:0000259" key="5">
    <source>
        <dbReference type="Pfam" id="PF00298"/>
    </source>
</evidence>
<dbReference type="CDD" id="cd00349">
    <property type="entry name" value="Ribosomal_L11"/>
    <property type="match status" value="1"/>
</dbReference>
<evidence type="ECO:0008006" key="8">
    <source>
        <dbReference type="Google" id="ProtNLM"/>
    </source>
</evidence>
<evidence type="ECO:0000256" key="2">
    <source>
        <dbReference type="ARBA" id="ARBA00022980"/>
    </source>
</evidence>
<dbReference type="AlphaFoldDB" id="A0A6V3RY70"/>
<sequence length="165" mass="17695">MPPKFDPNAITYVYLRCVGGEEAGTSALAPKVGPLGLSAKKLAGDIAKKTTSFKGLRVTVKLTVQNRQAQVSVVPSAAALIIKALAEPARDRKKVKHVKHDGDISLDQLYNIAREMAPRSMAREFSGTVREMLGTCVSVGCTVGGENPRDLIAKIQQGKHQCPDK</sequence>
<dbReference type="Pfam" id="PF00298">
    <property type="entry name" value="Ribosomal_L11"/>
    <property type="match status" value="1"/>
</dbReference>
<evidence type="ECO:0000256" key="4">
    <source>
        <dbReference type="RuleBase" id="RU003978"/>
    </source>
</evidence>